<dbReference type="Proteomes" id="UP000094638">
    <property type="component" value="Unassembled WGS sequence"/>
</dbReference>
<gene>
    <name evidence="1" type="ORF">A163_11520</name>
</gene>
<name>A0ABX3B3R4_9VIBR</name>
<proteinExistence type="predicted"/>
<evidence type="ECO:0000313" key="2">
    <source>
        <dbReference type="Proteomes" id="UP000094638"/>
    </source>
</evidence>
<keyword evidence="2" id="KW-1185">Reference proteome</keyword>
<dbReference type="RefSeq" id="WP_017104169.1">
    <property type="nucleotide sequence ID" value="NZ_AJZO02000260.1"/>
</dbReference>
<accession>A0ABX3B3R4</accession>
<reference evidence="1 2" key="1">
    <citation type="journal article" date="2012" name="Science">
        <title>Ecological populations of bacteria act as socially cohesive units of antibiotic production and resistance.</title>
        <authorList>
            <person name="Cordero O.X."/>
            <person name="Wildschutte H."/>
            <person name="Kirkup B."/>
            <person name="Proehl S."/>
            <person name="Ngo L."/>
            <person name="Hussain F."/>
            <person name="Le Roux F."/>
            <person name="Mincer T."/>
            <person name="Polz M.F."/>
        </authorList>
    </citation>
    <scope>NUCLEOTIDE SEQUENCE [LARGE SCALE GENOMIC DNA]</scope>
    <source>
        <strain evidence="1 2">1F-267</strain>
    </source>
</reference>
<dbReference type="EMBL" id="AJZO02000260">
    <property type="protein sequence ID" value="OEF44042.1"/>
    <property type="molecule type" value="Genomic_DNA"/>
</dbReference>
<protein>
    <submittedName>
        <fullName evidence="1">Uncharacterized protein</fullName>
    </submittedName>
</protein>
<organism evidence="1 2">
    <name type="scientific">Vibrio tasmaniensis 1F-267</name>
    <dbReference type="NCBI Taxonomy" id="1191324"/>
    <lineage>
        <taxon>Bacteria</taxon>
        <taxon>Pseudomonadati</taxon>
        <taxon>Pseudomonadota</taxon>
        <taxon>Gammaproteobacteria</taxon>
        <taxon>Vibrionales</taxon>
        <taxon>Vibrionaceae</taxon>
        <taxon>Vibrio</taxon>
    </lineage>
</organism>
<sequence>MRKQFWEVDASENFEKMIYLKDYTLANGRNAGLREVQVKHLADLASGADYIAIIEFFETLPDNFKKRFKAAWRQVKFKGKRTSEATTKTMDLNYTAIATLAHMVDEYLSHNPGAKEKTKAVQREEALFWYSKHYSNPRYA</sequence>
<comment type="caution">
    <text evidence="1">The sequence shown here is derived from an EMBL/GenBank/DDBJ whole genome shotgun (WGS) entry which is preliminary data.</text>
</comment>
<evidence type="ECO:0000313" key="1">
    <source>
        <dbReference type="EMBL" id="OEF44042.1"/>
    </source>
</evidence>